<accession>A0ABT5CIM1</accession>
<evidence type="ECO:0000313" key="1">
    <source>
        <dbReference type="EMBL" id="MDC0684936.1"/>
    </source>
</evidence>
<sequence length="472" mass="51819">MSQDATRSLAEQLDARLAAPGAMDAARFEAFLDAQRRLGLVHGARPLCRHLRPYLIAEHDLAAIARAAEQIASALERVAQRAIWDDFLAEEIGLSADERALAAIVPGAGPLHTVGRLDMLITDGGFSFIEYNADSPAGLTDQLLVERTLMALPHLAPLRDGHGLRTPAPHRALLGALREGYAAWGGREARPAIAIVDWAAVDTSAELRVLADLFSAEGHRTRIVDPDELTYDGRRLEARGERIDLVYRRVITQELIERRGIDHPLIRAYRDRAAYVANSFRIRPLNKKAAFAVLSNPMFSGMFSPEQRAAIAEHIPWTRRVTASRAAWRGREVDLVELLLGEQESFVLKPNDEYGGRGVLLGWTATPAAWREAVRAAADQPWIAQERRRPRTARMPTFRGGAVEEEQVYFDLCPFVFARGAEGPLPTFISRMEGAMVRLSASEVSNVSAGGGVTGLVIVDGARAPREGARDV</sequence>
<gene>
    <name evidence="1" type="ORF">POL72_44890</name>
</gene>
<proteinExistence type="predicted"/>
<organism evidence="1 2">
    <name type="scientific">Sorangium atrum</name>
    <dbReference type="NCBI Taxonomy" id="2995308"/>
    <lineage>
        <taxon>Bacteria</taxon>
        <taxon>Pseudomonadati</taxon>
        <taxon>Myxococcota</taxon>
        <taxon>Polyangia</taxon>
        <taxon>Polyangiales</taxon>
        <taxon>Polyangiaceae</taxon>
        <taxon>Sorangium</taxon>
    </lineage>
</organism>
<keyword evidence="2" id="KW-1185">Reference proteome</keyword>
<dbReference type="EMBL" id="JAQNDK010000006">
    <property type="protein sequence ID" value="MDC0684936.1"/>
    <property type="molecule type" value="Genomic_DNA"/>
</dbReference>
<dbReference type="RefSeq" id="WP_272103058.1">
    <property type="nucleotide sequence ID" value="NZ_JAQNDK010000006.1"/>
</dbReference>
<evidence type="ECO:0008006" key="3">
    <source>
        <dbReference type="Google" id="ProtNLM"/>
    </source>
</evidence>
<dbReference type="SUPFAM" id="SSF56059">
    <property type="entry name" value="Glutathione synthetase ATP-binding domain-like"/>
    <property type="match status" value="1"/>
</dbReference>
<evidence type="ECO:0000313" key="2">
    <source>
        <dbReference type="Proteomes" id="UP001217485"/>
    </source>
</evidence>
<reference evidence="1 2" key="1">
    <citation type="submission" date="2023-01" db="EMBL/GenBank/DDBJ databases">
        <title>Minimal conservation of predation-associated metabolite biosynthetic gene clusters underscores biosynthetic potential of Myxococcota including descriptions for ten novel species: Archangium lansinium sp. nov., Myxococcus landrumus sp. nov., Nannocystis bai.</title>
        <authorList>
            <person name="Ahearne A."/>
            <person name="Stevens C."/>
            <person name="Dowd S."/>
        </authorList>
    </citation>
    <scope>NUCLEOTIDE SEQUENCE [LARGE SCALE GENOMIC DNA]</scope>
    <source>
        <strain evidence="1 2">WIWO2</strain>
    </source>
</reference>
<name>A0ABT5CIM1_9BACT</name>
<protein>
    <recommendedName>
        <fullName evidence="3">Glutathionylspermidine synthase pre-ATP-grasp-like domain-containing protein</fullName>
    </recommendedName>
</protein>
<comment type="caution">
    <text evidence="1">The sequence shown here is derived from an EMBL/GenBank/DDBJ whole genome shotgun (WGS) entry which is preliminary data.</text>
</comment>
<dbReference type="Proteomes" id="UP001217485">
    <property type="component" value="Unassembled WGS sequence"/>
</dbReference>